<dbReference type="Gene3D" id="1.10.260.40">
    <property type="entry name" value="lambda repressor-like DNA-binding domains"/>
    <property type="match status" value="1"/>
</dbReference>
<keyword evidence="7" id="KW-1185">Reference proteome</keyword>
<dbReference type="InterPro" id="IPR028082">
    <property type="entry name" value="Peripla_BP_I"/>
</dbReference>
<dbReference type="KEGG" id="snk:CP967_00160"/>
<evidence type="ECO:0000259" key="5">
    <source>
        <dbReference type="PROSITE" id="PS50932"/>
    </source>
</evidence>
<evidence type="ECO:0000256" key="3">
    <source>
        <dbReference type="ARBA" id="ARBA00023163"/>
    </source>
</evidence>
<dbReference type="InterPro" id="IPR000843">
    <property type="entry name" value="HTH_LacI"/>
</dbReference>
<feature type="domain" description="HTH lacI-type" evidence="5">
    <location>
        <begin position="62"/>
        <end position="116"/>
    </location>
</feature>
<dbReference type="Gene3D" id="3.40.50.2300">
    <property type="match status" value="2"/>
</dbReference>
<evidence type="ECO:0000313" key="6">
    <source>
        <dbReference type="EMBL" id="QEU76295.1"/>
    </source>
</evidence>
<sequence length="400" mass="42503">MFVGSARPKPREVVSANTRSCPKSPAPGPPGWGRSRAVPWRELPLPPEGNGLPQVPGALRAPTMSDVARAAGVSHQTVSRVLSHHPNVSPKTRAAVTEVIERLGYRRNPAARALATRRTHTLGVIAVNTTLHGPASTLTGVQEAARDRGYLVSAVTLRTATEAALTEAMQHLGTWGVEGVIAITPQRDTVEALAALDAPCPMVTVEGGHALGLPGVSLDQHLGARMITEHLLAAGHSTVWHVAGPENWLESEARTAGWESALRDAGAEVPPPLRGDWSPLSGYQAGQQLAGRVMASSTRRPGLTAVFVANDQMALGVLRAFREVGVRTPEDVAVAGFDDIPEAEFFPPPLTTIRQDFASLGQSSIALLLDHIEGREEKPRHVTVAPELIVRASTARRRTA</sequence>
<dbReference type="PANTHER" id="PTHR30146">
    <property type="entry name" value="LACI-RELATED TRANSCRIPTIONAL REPRESSOR"/>
    <property type="match status" value="1"/>
</dbReference>
<dbReference type="Pfam" id="PF13377">
    <property type="entry name" value="Peripla_BP_3"/>
    <property type="match status" value="1"/>
</dbReference>
<dbReference type="GO" id="GO:0003700">
    <property type="term" value="F:DNA-binding transcription factor activity"/>
    <property type="evidence" value="ECO:0007669"/>
    <property type="project" value="TreeGrafter"/>
</dbReference>
<evidence type="ECO:0000313" key="7">
    <source>
        <dbReference type="Proteomes" id="UP000326178"/>
    </source>
</evidence>
<evidence type="ECO:0000256" key="4">
    <source>
        <dbReference type="SAM" id="MobiDB-lite"/>
    </source>
</evidence>
<organism evidence="6 7">
    <name type="scientific">Streptomyces nitrosporeus</name>
    <dbReference type="NCBI Taxonomy" id="28894"/>
    <lineage>
        <taxon>Bacteria</taxon>
        <taxon>Bacillati</taxon>
        <taxon>Actinomycetota</taxon>
        <taxon>Actinomycetes</taxon>
        <taxon>Kitasatosporales</taxon>
        <taxon>Streptomycetaceae</taxon>
        <taxon>Streptomyces</taxon>
    </lineage>
</organism>
<dbReference type="SMART" id="SM00354">
    <property type="entry name" value="HTH_LACI"/>
    <property type="match status" value="1"/>
</dbReference>
<proteinExistence type="predicted"/>
<dbReference type="AlphaFoldDB" id="A0A5J6FMW3"/>
<dbReference type="SUPFAM" id="SSF47413">
    <property type="entry name" value="lambda repressor-like DNA-binding domains"/>
    <property type="match status" value="1"/>
</dbReference>
<dbReference type="SUPFAM" id="SSF53822">
    <property type="entry name" value="Periplasmic binding protein-like I"/>
    <property type="match status" value="1"/>
</dbReference>
<accession>A0A5J6FMW3</accession>
<keyword evidence="1" id="KW-0805">Transcription regulation</keyword>
<protein>
    <submittedName>
        <fullName evidence="6">LacI family DNA-binding transcriptional regulator</fullName>
    </submittedName>
</protein>
<dbReference type="CDD" id="cd01392">
    <property type="entry name" value="HTH_LacI"/>
    <property type="match status" value="1"/>
</dbReference>
<gene>
    <name evidence="6" type="ORF">CP967_00160</name>
</gene>
<dbReference type="InterPro" id="IPR046335">
    <property type="entry name" value="LacI/GalR-like_sensor"/>
</dbReference>
<evidence type="ECO:0000256" key="1">
    <source>
        <dbReference type="ARBA" id="ARBA00023015"/>
    </source>
</evidence>
<dbReference type="Pfam" id="PF00356">
    <property type="entry name" value="LacI"/>
    <property type="match status" value="1"/>
</dbReference>
<dbReference type="EMBL" id="CP023702">
    <property type="protein sequence ID" value="QEU76295.1"/>
    <property type="molecule type" value="Genomic_DNA"/>
</dbReference>
<dbReference type="Proteomes" id="UP000326178">
    <property type="component" value="Chromosome"/>
</dbReference>
<feature type="region of interest" description="Disordered" evidence="4">
    <location>
        <begin position="1"/>
        <end position="49"/>
    </location>
</feature>
<dbReference type="GO" id="GO:0000976">
    <property type="term" value="F:transcription cis-regulatory region binding"/>
    <property type="evidence" value="ECO:0007669"/>
    <property type="project" value="TreeGrafter"/>
</dbReference>
<evidence type="ECO:0000256" key="2">
    <source>
        <dbReference type="ARBA" id="ARBA00023125"/>
    </source>
</evidence>
<dbReference type="InterPro" id="IPR010982">
    <property type="entry name" value="Lambda_DNA-bd_dom_sf"/>
</dbReference>
<name>A0A5J6FMW3_9ACTN</name>
<dbReference type="CDD" id="cd01574">
    <property type="entry name" value="PBP1_LacI"/>
    <property type="match status" value="1"/>
</dbReference>
<dbReference type="PROSITE" id="PS00356">
    <property type="entry name" value="HTH_LACI_1"/>
    <property type="match status" value="1"/>
</dbReference>
<reference evidence="6 7" key="1">
    <citation type="submission" date="2017-09" db="EMBL/GenBank/DDBJ databases">
        <authorList>
            <person name="Lee N."/>
            <person name="Cho B.-K."/>
        </authorList>
    </citation>
    <scope>NUCLEOTIDE SEQUENCE [LARGE SCALE GENOMIC DNA]</scope>
    <source>
        <strain evidence="6 7">ATCC 12769</strain>
    </source>
</reference>
<keyword evidence="3" id="KW-0804">Transcription</keyword>
<keyword evidence="2 6" id="KW-0238">DNA-binding</keyword>
<dbReference type="PROSITE" id="PS50932">
    <property type="entry name" value="HTH_LACI_2"/>
    <property type="match status" value="1"/>
</dbReference>
<dbReference type="PANTHER" id="PTHR30146:SF109">
    <property type="entry name" value="HTH-TYPE TRANSCRIPTIONAL REGULATOR GALS"/>
    <property type="match status" value="1"/>
</dbReference>
<dbReference type="OrthoDB" id="9785139at2"/>